<feature type="region of interest" description="Disordered" evidence="1">
    <location>
        <begin position="1"/>
        <end position="30"/>
    </location>
</feature>
<evidence type="ECO:0000313" key="3">
    <source>
        <dbReference type="EMBL" id="EAN81629.1"/>
    </source>
</evidence>
<dbReference type="PANTHER" id="PTHR42262">
    <property type="entry name" value="PDZ DOMAIN-CONTAINING PROTEIN-RELATED"/>
    <property type="match status" value="1"/>
</dbReference>
<sequence length="225" mass="25256">MSTEGKRMEKNEEKKQKTELQKKRKKKGNNGMRSWVSNGVVCSCFDPFFVFVFFSVSFSFLFIGSLSVVLIEKVGCAVMSKSRPRKHRCVAQMEDGLTASQRLQQWGAAAELLYAPNSPINQPPSPKEPHTFLVARRIATVMARLNDLCQRESEVLLTPRDALLELADIVRFALVSFHKEVVTGQLDRAQVASVLAEYVAHRTAPHAGMVEGLHVITWVSIKLRV</sequence>
<organism evidence="3 4">
    <name type="scientific">Trypanosoma cruzi (strain CL Brener)</name>
    <dbReference type="NCBI Taxonomy" id="353153"/>
    <lineage>
        <taxon>Eukaryota</taxon>
        <taxon>Discoba</taxon>
        <taxon>Euglenozoa</taxon>
        <taxon>Kinetoplastea</taxon>
        <taxon>Metakinetoplastina</taxon>
        <taxon>Trypanosomatida</taxon>
        <taxon>Trypanosomatidae</taxon>
        <taxon>Trypanosoma</taxon>
        <taxon>Schizotrypanum</taxon>
    </lineage>
</organism>
<accession>Q4CMX5</accession>
<feature type="compositionally biased region" description="Basic and acidic residues" evidence="1">
    <location>
        <begin position="1"/>
        <end position="21"/>
    </location>
</feature>
<dbReference type="PANTHER" id="PTHR42262:SF2">
    <property type="entry name" value="PDZ DOMAIN-CONTAINING PROTEIN"/>
    <property type="match status" value="1"/>
</dbReference>
<dbReference type="Proteomes" id="UP000002296">
    <property type="component" value="Unassembled WGS sequence"/>
</dbReference>
<feature type="transmembrane region" description="Helical" evidence="2">
    <location>
        <begin position="60"/>
        <end position="78"/>
    </location>
</feature>
<keyword evidence="2" id="KW-0472">Membrane</keyword>
<protein>
    <submittedName>
        <fullName evidence="3">Uncharacterized protein</fullName>
    </submittedName>
</protein>
<evidence type="ECO:0000256" key="2">
    <source>
        <dbReference type="SAM" id="Phobius"/>
    </source>
</evidence>
<dbReference type="GeneID" id="3532615"/>
<reference evidence="3 4" key="1">
    <citation type="journal article" date="2005" name="Science">
        <title>The genome sequence of Trypanosoma cruzi, etiologic agent of Chagas disease.</title>
        <authorList>
            <person name="El-Sayed N.M."/>
            <person name="Myler P.J."/>
            <person name="Bartholomeu D.C."/>
            <person name="Nilsson D."/>
            <person name="Aggarwal G."/>
            <person name="Tran A.N."/>
            <person name="Ghedin E."/>
            <person name="Worthey E.A."/>
            <person name="Delcher A.L."/>
            <person name="Blandin G."/>
            <person name="Westenberger S.J."/>
            <person name="Caler E."/>
            <person name="Cerqueira G.C."/>
            <person name="Branche C."/>
            <person name="Haas B."/>
            <person name="Anupama A."/>
            <person name="Arner E."/>
            <person name="Aslund L."/>
            <person name="Attipoe P."/>
            <person name="Bontempi E."/>
            <person name="Bringaud F."/>
            <person name="Burton P."/>
            <person name="Cadag E."/>
            <person name="Campbell D.A."/>
            <person name="Carrington M."/>
            <person name="Crabtree J."/>
            <person name="Darban H."/>
            <person name="da Silveira J.F."/>
            <person name="de Jong P."/>
            <person name="Edwards K."/>
            <person name="Englund P.T."/>
            <person name="Fazelina G."/>
            <person name="Feldblyum T."/>
            <person name="Ferella M."/>
            <person name="Frasch A.C."/>
            <person name="Gull K."/>
            <person name="Horn D."/>
            <person name="Hou L."/>
            <person name="Huang Y."/>
            <person name="Kindlund E."/>
            <person name="Klingbeil M."/>
            <person name="Kluge S."/>
            <person name="Koo H."/>
            <person name="Lacerda D."/>
            <person name="Levin M.J."/>
            <person name="Lorenzi H."/>
            <person name="Louie T."/>
            <person name="Machado C.R."/>
            <person name="McCulloch R."/>
            <person name="McKenna A."/>
            <person name="Mizuno Y."/>
            <person name="Mottram J.C."/>
            <person name="Nelson S."/>
            <person name="Ochaya S."/>
            <person name="Osoegawa K."/>
            <person name="Pai G."/>
            <person name="Parsons M."/>
            <person name="Pentony M."/>
            <person name="Pettersson U."/>
            <person name="Pop M."/>
            <person name="Ramirez J.L."/>
            <person name="Rinta J."/>
            <person name="Robertson L."/>
            <person name="Salzberg S.L."/>
            <person name="Sanchez D.O."/>
            <person name="Seyler A."/>
            <person name="Sharma R."/>
            <person name="Shetty J."/>
            <person name="Simpson A.J."/>
            <person name="Sisk E."/>
            <person name="Tammi M.T."/>
            <person name="Tarleton R."/>
            <person name="Teixeira S."/>
            <person name="Van Aken S."/>
            <person name="Vogt C."/>
            <person name="Ward P.N."/>
            <person name="Wickstead B."/>
            <person name="Wortman J."/>
            <person name="White O."/>
            <person name="Fraser C.M."/>
            <person name="Stuart K.D."/>
            <person name="Andersson B."/>
        </authorList>
    </citation>
    <scope>NUCLEOTIDE SEQUENCE [LARGE SCALE GENOMIC DNA]</scope>
    <source>
        <strain evidence="3 4">CL Brener</strain>
    </source>
</reference>
<dbReference type="RefSeq" id="XP_803075.1">
    <property type="nucleotide sequence ID" value="XM_797982.1"/>
</dbReference>
<evidence type="ECO:0000313" key="4">
    <source>
        <dbReference type="Proteomes" id="UP000002296"/>
    </source>
</evidence>
<keyword evidence="2" id="KW-1133">Transmembrane helix</keyword>
<keyword evidence="4" id="KW-1185">Reference proteome</keyword>
<dbReference type="KEGG" id="tcr:510255.29"/>
<name>Q4CMX5_TRYCC</name>
<dbReference type="PaxDb" id="353153-Q4CMX5"/>
<dbReference type="InParanoid" id="Q4CMX5"/>
<comment type="caution">
    <text evidence="3">The sequence shown here is derived from an EMBL/GenBank/DDBJ whole genome shotgun (WGS) entry which is preliminary data.</text>
</comment>
<keyword evidence="2" id="KW-0812">Transmembrane</keyword>
<dbReference type="AlphaFoldDB" id="Q4CMX5"/>
<evidence type="ECO:0000256" key="1">
    <source>
        <dbReference type="SAM" id="MobiDB-lite"/>
    </source>
</evidence>
<dbReference type="EMBL" id="AAHK01003196">
    <property type="protein sequence ID" value="EAN81629.1"/>
    <property type="molecule type" value="Genomic_DNA"/>
</dbReference>
<feature type="non-terminal residue" evidence="3">
    <location>
        <position position="225"/>
    </location>
</feature>
<gene>
    <name evidence="3" type="ORF">Tc00.1047053510255.29</name>
</gene>
<proteinExistence type="predicted"/>